<proteinExistence type="predicted"/>
<dbReference type="PANTHER" id="PTHR43649:SF33">
    <property type="entry name" value="POLYGALACTURONAN_RHAMNOGALACTURONAN-BINDING PROTEIN YTCQ"/>
    <property type="match status" value="1"/>
</dbReference>
<evidence type="ECO:0000313" key="6">
    <source>
        <dbReference type="EMBL" id="CAH1200206.1"/>
    </source>
</evidence>
<dbReference type="InterPro" id="IPR006059">
    <property type="entry name" value="SBP"/>
</dbReference>
<keyword evidence="3" id="KW-0472">Membrane</keyword>
<evidence type="ECO:0008006" key="8">
    <source>
        <dbReference type="Google" id="ProtNLM"/>
    </source>
</evidence>
<accession>A0ABN8G7J4</accession>
<dbReference type="RefSeq" id="WP_236285987.1">
    <property type="nucleotide sequence ID" value="NZ_CAKMMW010000003.1"/>
</dbReference>
<evidence type="ECO:0000256" key="1">
    <source>
        <dbReference type="ARBA" id="ARBA00022475"/>
    </source>
</evidence>
<evidence type="ECO:0000256" key="4">
    <source>
        <dbReference type="ARBA" id="ARBA00023139"/>
    </source>
</evidence>
<dbReference type="Pfam" id="PF01547">
    <property type="entry name" value="SBP_bac_1"/>
    <property type="match status" value="1"/>
</dbReference>
<name>A0ABN8G7J4_9BACL</name>
<dbReference type="Proteomes" id="UP000838821">
    <property type="component" value="Unassembled WGS sequence"/>
</dbReference>
<evidence type="ECO:0000256" key="5">
    <source>
        <dbReference type="ARBA" id="ARBA00023288"/>
    </source>
</evidence>
<reference evidence="6" key="1">
    <citation type="submission" date="2022-01" db="EMBL/GenBank/DDBJ databases">
        <authorList>
            <person name="Criscuolo A."/>
        </authorList>
    </citation>
    <scope>NUCLEOTIDE SEQUENCE</scope>
    <source>
        <strain evidence="6">CIP111891</strain>
    </source>
</reference>
<keyword evidence="5" id="KW-0449">Lipoprotein</keyword>
<dbReference type="EMBL" id="CAKMMW010000003">
    <property type="protein sequence ID" value="CAH1200206.1"/>
    <property type="molecule type" value="Genomic_DNA"/>
</dbReference>
<comment type="caution">
    <text evidence="6">The sequence shown here is derived from an EMBL/GenBank/DDBJ whole genome shotgun (WGS) entry which is preliminary data.</text>
</comment>
<keyword evidence="2" id="KW-0732">Signal</keyword>
<dbReference type="SUPFAM" id="SSF53850">
    <property type="entry name" value="Periplasmic binding protein-like II"/>
    <property type="match status" value="1"/>
</dbReference>
<sequence length="449" mass="50515">MNKQIGRIAITAALLAGVLLTRYTISYFTSNPNDPSSHGVSQKTSLVFWASVITLEREAFWEEVVEEFNAKNPDMHVTFLGIPGDLNAYNNKVNVAIAAGQAPDIMNNFTTDIVSRGVLEPLDDYFDKWEGRNKITPRSIASTRSADPRENKLYGLPYGILPWMMWVRTDWLKEQGLPLPVTWDQFFDDANKLTDLSQGRYGYGIRGGSGSASTLEMLMYAYSGITNYFTEDGKATINDPRHVQFLEKYLGGFHVNTPEDDLGKGWTELAASFQSSKVGMIFHNLGSASSHVKSFNDDYSKFAAAPFPKSMQGYSVHPNVPPSILMMLKSSKNKAAAWKFMTFFATQYNDAYGKLYGEIPPTIDAMKADWIQNTPYFKTGAALMLSTTTKFTDNPIYLPGYTSIQKNMEPMIQNVMTKKISAKELLDKWAKQLEEERHDFIDNKESHTN</sequence>
<dbReference type="PANTHER" id="PTHR43649">
    <property type="entry name" value="ARABINOSE-BINDING PROTEIN-RELATED"/>
    <property type="match status" value="1"/>
</dbReference>
<dbReference type="Gene3D" id="3.40.190.10">
    <property type="entry name" value="Periplasmic binding protein-like II"/>
    <property type="match status" value="1"/>
</dbReference>
<keyword evidence="1" id="KW-1003">Cell membrane</keyword>
<evidence type="ECO:0000313" key="7">
    <source>
        <dbReference type="Proteomes" id="UP000838821"/>
    </source>
</evidence>
<evidence type="ECO:0000256" key="2">
    <source>
        <dbReference type="ARBA" id="ARBA00022729"/>
    </source>
</evidence>
<protein>
    <recommendedName>
        <fullName evidence="8">Sugar ABC transporter substrate-binding protein</fullName>
    </recommendedName>
</protein>
<organism evidence="6 7">
    <name type="scientific">Paenibacillus allorhizoplanae</name>
    <dbReference type="NCBI Taxonomy" id="2905648"/>
    <lineage>
        <taxon>Bacteria</taxon>
        <taxon>Bacillati</taxon>
        <taxon>Bacillota</taxon>
        <taxon>Bacilli</taxon>
        <taxon>Bacillales</taxon>
        <taxon>Paenibacillaceae</taxon>
        <taxon>Paenibacillus</taxon>
    </lineage>
</organism>
<keyword evidence="4" id="KW-0564">Palmitate</keyword>
<dbReference type="InterPro" id="IPR050490">
    <property type="entry name" value="Bact_solute-bd_prot1"/>
</dbReference>
<dbReference type="CDD" id="cd13585">
    <property type="entry name" value="PBP2_TMBP_like"/>
    <property type="match status" value="1"/>
</dbReference>
<gene>
    <name evidence="6" type="ORF">PAECIP111891_01553</name>
</gene>
<evidence type="ECO:0000256" key="3">
    <source>
        <dbReference type="ARBA" id="ARBA00023136"/>
    </source>
</evidence>
<keyword evidence="7" id="KW-1185">Reference proteome</keyword>